<evidence type="ECO:0000313" key="1">
    <source>
        <dbReference type="EMBL" id="ERP30779.1"/>
    </source>
</evidence>
<dbReference type="NCBIfam" id="TIGR02221">
    <property type="entry name" value="cas_TM1812"/>
    <property type="match status" value="1"/>
</dbReference>
<dbReference type="STRING" id="1313304.CALK_2388"/>
<dbReference type="Proteomes" id="UP000017148">
    <property type="component" value="Unassembled WGS sequence"/>
</dbReference>
<dbReference type="RefSeq" id="WP_022637741.1">
    <property type="nucleotide sequence ID" value="NZ_ASJR01000033.1"/>
</dbReference>
<proteinExistence type="predicted"/>
<dbReference type="InterPro" id="IPR011742">
    <property type="entry name" value="CRISPR-assoc_prot_TM1812"/>
</dbReference>
<accession>U7D2P0</accession>
<reference evidence="1 2" key="1">
    <citation type="journal article" date="2013" name="Environ. Microbiol.">
        <title>Genome analysis of Chitinivibrio alkaliphilus gen. nov., sp. nov., a novel extremely haloalkaliphilic anaerobic chitinolytic bacterium from the candidate phylum Termite Group 3.</title>
        <authorList>
            <person name="Sorokin D.Y."/>
            <person name="Gumerov V.M."/>
            <person name="Rakitin A.L."/>
            <person name="Beletsky A.V."/>
            <person name="Damste J.S."/>
            <person name="Muyzer G."/>
            <person name="Mardanov A.V."/>
            <person name="Ravin N.V."/>
        </authorList>
    </citation>
    <scope>NUCLEOTIDE SEQUENCE [LARGE SCALE GENOMIC DNA]</scope>
    <source>
        <strain evidence="1 2">ACht1</strain>
    </source>
</reference>
<keyword evidence="2" id="KW-1185">Reference proteome</keyword>
<sequence length="429" mass="48964">MGRKVFISFLGAGNYSPVQYQNSSIKTPYVQTALLHRFGKNYFDKVRILTTPKSEEKHWKQLSDDLRPFITDKTSIEHVPLSEDLANAQWKWFETILNLVDQEDKVWFDMTHGFRAFSIILSTAVSFIQKSKSIDLKGVYYGAHEAPDKPIINMADFYTINDWADGVSQLIDTADASKLAELAESASSDSFQALRDEELIQALKDLTDIVRNIDVNHVAATADRAMGIVREKITQCSGADKQLLIMVEDKFKDLAVSYPPSGRYDSAYFKLQLKLIEMLNTHELYMQSFTVMRELIGSIGMLAVQKGDNRDNGELRKVYAEAFLSALQLKCKWDHDAFKKLNADDLEQVRIFTERFLKDVAGKKKMKSLTYKIKDIRNGFDHAWTAAGPDKKKELENVSDRSIECKDALKKVIDRMNEENIIPTTQEVE</sequence>
<name>U7D2P0_9BACT</name>
<comment type="caution">
    <text evidence="1">The sequence shown here is derived from an EMBL/GenBank/DDBJ whole genome shotgun (WGS) entry which is preliminary data.</text>
</comment>
<gene>
    <name evidence="1" type="ORF">CALK_2388</name>
</gene>
<evidence type="ECO:0000313" key="2">
    <source>
        <dbReference type="Proteomes" id="UP000017148"/>
    </source>
</evidence>
<dbReference type="AlphaFoldDB" id="U7D2P0"/>
<dbReference type="eggNOG" id="COG1517">
    <property type="taxonomic scope" value="Bacteria"/>
</dbReference>
<organism evidence="1 2">
    <name type="scientific">Chitinivibrio alkaliphilus ACht1</name>
    <dbReference type="NCBI Taxonomy" id="1313304"/>
    <lineage>
        <taxon>Bacteria</taxon>
        <taxon>Pseudomonadati</taxon>
        <taxon>Fibrobacterota</taxon>
        <taxon>Chitinivibrionia</taxon>
        <taxon>Chitinivibrionales</taxon>
        <taxon>Chitinivibrionaceae</taxon>
        <taxon>Chitinivibrio</taxon>
    </lineage>
</organism>
<dbReference type="EMBL" id="ASJR01000033">
    <property type="protein sequence ID" value="ERP30779.1"/>
    <property type="molecule type" value="Genomic_DNA"/>
</dbReference>
<dbReference type="OrthoDB" id="9777703at2"/>
<protein>
    <submittedName>
        <fullName evidence="1">CRISPR/Cas system-associated protein Csx1</fullName>
    </submittedName>
</protein>